<sequence length="471" mass="52794">MTDWPLAQTYRFNGHSVRYAVRGDGPPLVFVHGTPFSSHVWHRIAPHFITTHRVHYFDLLGYGQSAQPDGDVSLGVQNQLLAQLLEHWGLERPDVVAHDFGGATVLRAHLLNGKDYRSLTLIDPVALSPWGSPFVQHVRQHEAAFSGLPDYIQRAIVPTYIRGAIKREISDQELAPYVQPWLGDSGQAAFYRQIAQMDERYTREVEALYPTIRCPVQILWGEDDQWIPIERGRALHQMISGSQFHPVANAGHLVQEDAPEANHGGDIAVSAVGTERLIDGDPVARGLCDYLIAASQFEPQPHCFRAPLQAKSACSSINNNTLAPLARALQHPRVPIQQGTPHDAERSGQRLSPQRSPDACPQGARLHGHGAAGFYFLHSDYVCRRQAGGGVQFRRDADGDHRRQPAAGNLRSRAWLHRLQKRPQFGVDGPFLLRRSGQQAQRPDPRLHPDRLVRLGHRDCRRGTRQIFRTE</sequence>
<gene>
    <name evidence="1" type="ORF">FHR69_001044</name>
</gene>
<protein>
    <submittedName>
        <fullName evidence="1">Pimeloyl-ACP methyl ester carboxylesterase</fullName>
    </submittedName>
</protein>
<accession>A0ACC5M982</accession>
<name>A0ACC5M982_9PSED</name>
<evidence type="ECO:0000313" key="2">
    <source>
        <dbReference type="Proteomes" id="UP000589818"/>
    </source>
</evidence>
<organism evidence="1 2">
    <name type="scientific">Pseudomonas umsongensis</name>
    <dbReference type="NCBI Taxonomy" id="198618"/>
    <lineage>
        <taxon>Bacteria</taxon>
        <taxon>Pseudomonadati</taxon>
        <taxon>Pseudomonadota</taxon>
        <taxon>Gammaproteobacteria</taxon>
        <taxon>Pseudomonadales</taxon>
        <taxon>Pseudomonadaceae</taxon>
        <taxon>Pseudomonas</taxon>
    </lineage>
</organism>
<evidence type="ECO:0000313" key="1">
    <source>
        <dbReference type="EMBL" id="MBB2885178.1"/>
    </source>
</evidence>
<dbReference type="EMBL" id="JACHVR010000001">
    <property type="protein sequence ID" value="MBB2885178.1"/>
    <property type="molecule type" value="Genomic_DNA"/>
</dbReference>
<dbReference type="Proteomes" id="UP000589818">
    <property type="component" value="Unassembled WGS sequence"/>
</dbReference>
<comment type="caution">
    <text evidence="1">The sequence shown here is derived from an EMBL/GenBank/DDBJ whole genome shotgun (WGS) entry which is preliminary data.</text>
</comment>
<proteinExistence type="predicted"/>
<reference evidence="1" key="1">
    <citation type="submission" date="2020-08" db="EMBL/GenBank/DDBJ databases">
        <title>Plant associated metagenomes--Microbial community diversity and host control of community assembly across model and emerging plant ecological genomics systems.</title>
        <authorList>
            <person name="Dangl J."/>
        </authorList>
    </citation>
    <scope>NUCLEOTIDE SEQUENCE</scope>
    <source>
        <strain evidence="1">KD5</strain>
    </source>
</reference>
<keyword evidence="2" id="KW-1185">Reference proteome</keyword>